<keyword evidence="2 12" id="KW-0813">Transport</keyword>
<dbReference type="Proteomes" id="UP000199477">
    <property type="component" value="Unassembled WGS sequence"/>
</dbReference>
<feature type="signal peptide" evidence="14">
    <location>
        <begin position="1"/>
        <end position="28"/>
    </location>
</feature>
<dbReference type="SUPFAM" id="SSF56935">
    <property type="entry name" value="Porins"/>
    <property type="match status" value="1"/>
</dbReference>
<evidence type="ECO:0000256" key="8">
    <source>
        <dbReference type="ARBA" id="ARBA00023065"/>
    </source>
</evidence>
<evidence type="ECO:0000256" key="2">
    <source>
        <dbReference type="ARBA" id="ARBA00022448"/>
    </source>
</evidence>
<reference evidence="18" key="1">
    <citation type="submission" date="2016-10" db="EMBL/GenBank/DDBJ databases">
        <authorList>
            <person name="Varghese N."/>
            <person name="Submissions S."/>
        </authorList>
    </citation>
    <scope>NUCLEOTIDE SEQUENCE [LARGE SCALE GENOMIC DNA]</scope>
    <source>
        <strain evidence="18">UNC178MFTsu3.1</strain>
    </source>
</reference>
<sequence length="837" mass="91538">MRISSISHAIGLALLGGLFCAAAPQAFAQDSTTSTSDTGKPAADRAKNLDGIVVTARSGVETRTKAETSYSITTIDEDRLRMQAPTSVTEAMKSVPGFWVEASGGEASGNIRARGIPVDGFGSVNLLEDGVPVQHDPALGYLNADQAFRLDETIERIEVVRGGPSSVFYSNAPAGAINFIPRKVGDKAEGLLKFTVGDYGLTRGDFWVGTPVGNGWKLSAGGFYRTDSGIRDPKFNANDGGQIRLNLARDFEGGSFSADVKHLDDKVALYLGIPMRTTASGDIRAVPGFDGNYGTLAGPQTEHVLMKMGNGGLYDFDNSEGTHVKRDQLTLKFDYELGGGWKLAESMRYDDTHTQRNGVFPNSLMSASKYLASVAGQKPAGAAGLQLRYVDNPDQVFNNANQNGNGLVVLGGLRGVTMPVKEFINDTRLLRKFDLGGQTHDVTFGYYYARFDQDFSRYSSVALLDATNNARLLDLVAVNAAGQPIATLTDHGISRYGYEWENASGTSTTNAFYLSDEWQVNDELRIDGGVRWEQVNTRGKTETKQTVNLGTPATSQIITGTGQYVPWDHTFNKLGWTLGANWQFSPRSGVFARWTPTFRLPNLSTYITNPTAVPVTQTMKLGEVGYKYTDRQLDLYATAFYTKYNNVGFSNYVFNPNGNTSTTQQGYADTKTKGLELEGTWYPVDWFDVQVTATLQDPQYQGLRYTELVSGAPVLRDYEGNQLIRVPKQSYRVVPGVNLLGGKLRLQLAYEYEGQRYVDTANSVKLPSYDVWSASARYDISQMCSLFFYADNITNSLGLTEGNPRAGELASADAGANTFIARPILGRAYRAAIMYRF</sequence>
<dbReference type="Gene3D" id="2.40.170.20">
    <property type="entry name" value="TonB-dependent receptor, beta-barrel domain"/>
    <property type="match status" value="1"/>
</dbReference>
<evidence type="ECO:0000256" key="7">
    <source>
        <dbReference type="ARBA" id="ARBA00023004"/>
    </source>
</evidence>
<evidence type="ECO:0000256" key="14">
    <source>
        <dbReference type="SAM" id="SignalP"/>
    </source>
</evidence>
<keyword evidence="11 12" id="KW-0998">Cell outer membrane</keyword>
<organism evidence="17 18">
    <name type="scientific">Dyella marensis</name>
    <dbReference type="NCBI Taxonomy" id="500610"/>
    <lineage>
        <taxon>Bacteria</taxon>
        <taxon>Pseudomonadati</taxon>
        <taxon>Pseudomonadota</taxon>
        <taxon>Gammaproteobacteria</taxon>
        <taxon>Lysobacterales</taxon>
        <taxon>Rhodanobacteraceae</taxon>
        <taxon>Dyella</taxon>
    </lineage>
</organism>
<evidence type="ECO:0000256" key="5">
    <source>
        <dbReference type="ARBA" id="ARBA00022692"/>
    </source>
</evidence>
<comment type="subcellular location">
    <subcellularLocation>
        <location evidence="1 12">Cell outer membrane</location>
        <topology evidence="1 12">Multi-pass membrane protein</topology>
    </subcellularLocation>
</comment>
<evidence type="ECO:0000256" key="9">
    <source>
        <dbReference type="ARBA" id="ARBA00023077"/>
    </source>
</evidence>
<evidence type="ECO:0000256" key="6">
    <source>
        <dbReference type="ARBA" id="ARBA00022729"/>
    </source>
</evidence>
<keyword evidence="17" id="KW-0675">Receptor</keyword>
<dbReference type="GO" id="GO:0009279">
    <property type="term" value="C:cell outer membrane"/>
    <property type="evidence" value="ECO:0007669"/>
    <property type="project" value="UniProtKB-SubCell"/>
</dbReference>
<proteinExistence type="inferred from homology"/>
<evidence type="ECO:0000256" key="12">
    <source>
        <dbReference type="PROSITE-ProRule" id="PRU01360"/>
    </source>
</evidence>
<keyword evidence="7" id="KW-0408">Iron</keyword>
<feature type="chain" id="PRO_5011566521" evidence="14">
    <location>
        <begin position="29"/>
        <end position="837"/>
    </location>
</feature>
<dbReference type="EMBL" id="FONH01000023">
    <property type="protein sequence ID" value="SFF51865.1"/>
    <property type="molecule type" value="Genomic_DNA"/>
</dbReference>
<keyword evidence="8" id="KW-0406">Ion transport</keyword>
<feature type="domain" description="TonB-dependent receptor-like beta-barrel" evidence="15">
    <location>
        <begin position="314"/>
        <end position="793"/>
    </location>
</feature>
<gene>
    <name evidence="17" type="ORF">SAMN02799615_03952</name>
</gene>
<evidence type="ECO:0000256" key="1">
    <source>
        <dbReference type="ARBA" id="ARBA00004571"/>
    </source>
</evidence>
<keyword evidence="10 12" id="KW-0472">Membrane</keyword>
<keyword evidence="9 13" id="KW-0798">TonB box</keyword>
<dbReference type="Pfam" id="PF07715">
    <property type="entry name" value="Plug"/>
    <property type="match status" value="1"/>
</dbReference>
<dbReference type="Pfam" id="PF00593">
    <property type="entry name" value="TonB_dep_Rec_b-barrel"/>
    <property type="match status" value="1"/>
</dbReference>
<dbReference type="AlphaFoldDB" id="A0A1I2JAN1"/>
<keyword evidence="3 12" id="KW-1134">Transmembrane beta strand</keyword>
<protein>
    <submittedName>
        <fullName evidence="17">Outer membrane receptor proteins, mostly Fe transport</fullName>
    </submittedName>
</protein>
<evidence type="ECO:0000256" key="3">
    <source>
        <dbReference type="ARBA" id="ARBA00022452"/>
    </source>
</evidence>
<evidence type="ECO:0000256" key="11">
    <source>
        <dbReference type="ARBA" id="ARBA00023237"/>
    </source>
</evidence>
<accession>A0A1I2JAN1</accession>
<keyword evidence="6 14" id="KW-0732">Signal</keyword>
<name>A0A1I2JAN1_9GAMM</name>
<dbReference type="RefSeq" id="WP_231504100.1">
    <property type="nucleotide sequence ID" value="NZ_FONH01000023.1"/>
</dbReference>
<comment type="similarity">
    <text evidence="12 13">Belongs to the TonB-dependent receptor family.</text>
</comment>
<dbReference type="PANTHER" id="PTHR32552">
    <property type="entry name" value="FERRICHROME IRON RECEPTOR-RELATED"/>
    <property type="match status" value="1"/>
</dbReference>
<keyword evidence="4" id="KW-0410">Iron transport</keyword>
<keyword evidence="5 12" id="KW-0812">Transmembrane</keyword>
<evidence type="ECO:0000256" key="10">
    <source>
        <dbReference type="ARBA" id="ARBA00023136"/>
    </source>
</evidence>
<evidence type="ECO:0000259" key="16">
    <source>
        <dbReference type="Pfam" id="PF07715"/>
    </source>
</evidence>
<evidence type="ECO:0000256" key="13">
    <source>
        <dbReference type="RuleBase" id="RU003357"/>
    </source>
</evidence>
<evidence type="ECO:0000259" key="15">
    <source>
        <dbReference type="Pfam" id="PF00593"/>
    </source>
</evidence>
<evidence type="ECO:0000313" key="18">
    <source>
        <dbReference type="Proteomes" id="UP000199477"/>
    </source>
</evidence>
<dbReference type="STRING" id="500610.SAMN02799615_03952"/>
<dbReference type="InterPro" id="IPR036942">
    <property type="entry name" value="Beta-barrel_TonB_sf"/>
</dbReference>
<keyword evidence="18" id="KW-1185">Reference proteome</keyword>
<dbReference type="InterPro" id="IPR000531">
    <property type="entry name" value="Beta-barrel_TonB"/>
</dbReference>
<dbReference type="InterPro" id="IPR039426">
    <property type="entry name" value="TonB-dep_rcpt-like"/>
</dbReference>
<dbReference type="InterPro" id="IPR037066">
    <property type="entry name" value="Plug_dom_sf"/>
</dbReference>
<dbReference type="PANTHER" id="PTHR32552:SF89">
    <property type="entry name" value="CATECHOLATE SIDEROPHORE RECEPTOR FIU"/>
    <property type="match status" value="1"/>
</dbReference>
<dbReference type="PROSITE" id="PS52016">
    <property type="entry name" value="TONB_DEPENDENT_REC_3"/>
    <property type="match status" value="1"/>
</dbReference>
<feature type="domain" description="TonB-dependent receptor plug" evidence="16">
    <location>
        <begin position="65"/>
        <end position="176"/>
    </location>
</feature>
<dbReference type="Gene3D" id="2.170.130.10">
    <property type="entry name" value="TonB-dependent receptor, plug domain"/>
    <property type="match status" value="1"/>
</dbReference>
<dbReference type="InterPro" id="IPR012910">
    <property type="entry name" value="Plug_dom"/>
</dbReference>
<dbReference type="GO" id="GO:0015344">
    <property type="term" value="F:siderophore uptake transmembrane transporter activity"/>
    <property type="evidence" value="ECO:0007669"/>
    <property type="project" value="TreeGrafter"/>
</dbReference>
<evidence type="ECO:0000256" key="4">
    <source>
        <dbReference type="ARBA" id="ARBA00022496"/>
    </source>
</evidence>
<evidence type="ECO:0000313" key="17">
    <source>
        <dbReference type="EMBL" id="SFF51865.1"/>
    </source>
</evidence>